<protein>
    <submittedName>
        <fullName evidence="2">Uncharacterized protein</fullName>
    </submittedName>
</protein>
<evidence type="ECO:0000313" key="2">
    <source>
        <dbReference type="EMBL" id="KAJ5104769.1"/>
    </source>
</evidence>
<accession>A0A9W9FQZ1</accession>
<dbReference type="EMBL" id="JAPMSZ010000004">
    <property type="protein sequence ID" value="KAJ5104769.1"/>
    <property type="molecule type" value="Genomic_DNA"/>
</dbReference>
<evidence type="ECO:0000256" key="1">
    <source>
        <dbReference type="SAM" id="SignalP"/>
    </source>
</evidence>
<feature type="chain" id="PRO_5040916809" evidence="1">
    <location>
        <begin position="21"/>
        <end position="107"/>
    </location>
</feature>
<keyword evidence="3" id="KW-1185">Reference proteome</keyword>
<feature type="signal peptide" evidence="1">
    <location>
        <begin position="1"/>
        <end position="20"/>
    </location>
</feature>
<organism evidence="2 3">
    <name type="scientific">Penicillium alfredii</name>
    <dbReference type="NCBI Taxonomy" id="1506179"/>
    <lineage>
        <taxon>Eukaryota</taxon>
        <taxon>Fungi</taxon>
        <taxon>Dikarya</taxon>
        <taxon>Ascomycota</taxon>
        <taxon>Pezizomycotina</taxon>
        <taxon>Eurotiomycetes</taxon>
        <taxon>Eurotiomycetidae</taxon>
        <taxon>Eurotiales</taxon>
        <taxon>Aspergillaceae</taxon>
        <taxon>Penicillium</taxon>
    </lineage>
</organism>
<dbReference type="GeneID" id="81391866"/>
<comment type="caution">
    <text evidence="2">The sequence shown here is derived from an EMBL/GenBank/DDBJ whole genome shotgun (WGS) entry which is preliminary data.</text>
</comment>
<reference evidence="2" key="1">
    <citation type="submission" date="2022-11" db="EMBL/GenBank/DDBJ databases">
        <authorList>
            <person name="Petersen C."/>
        </authorList>
    </citation>
    <scope>NUCLEOTIDE SEQUENCE</scope>
    <source>
        <strain evidence="2">IBT 34128</strain>
    </source>
</reference>
<dbReference type="AlphaFoldDB" id="A0A9W9FQZ1"/>
<evidence type="ECO:0000313" key="3">
    <source>
        <dbReference type="Proteomes" id="UP001141434"/>
    </source>
</evidence>
<keyword evidence="1" id="KW-0732">Signal</keyword>
<name>A0A9W9FQZ1_9EURO</name>
<reference evidence="2" key="2">
    <citation type="journal article" date="2023" name="IMA Fungus">
        <title>Comparative genomic study of the Penicillium genus elucidates a diverse pangenome and 15 lateral gene transfer events.</title>
        <authorList>
            <person name="Petersen C."/>
            <person name="Sorensen T."/>
            <person name="Nielsen M.R."/>
            <person name="Sondergaard T.E."/>
            <person name="Sorensen J.L."/>
            <person name="Fitzpatrick D.A."/>
            <person name="Frisvad J.C."/>
            <person name="Nielsen K.L."/>
        </authorList>
    </citation>
    <scope>NUCLEOTIDE SEQUENCE</scope>
    <source>
        <strain evidence="2">IBT 34128</strain>
    </source>
</reference>
<proteinExistence type="predicted"/>
<dbReference type="RefSeq" id="XP_056513765.1">
    <property type="nucleotide sequence ID" value="XM_056652698.1"/>
</dbReference>
<gene>
    <name evidence="2" type="ORF">NUU61_002116</name>
</gene>
<sequence length="107" mass="10923">MKLNFAIGAVILALASTSYAEIQCVAKKCQTLCTASDGGRDGTPTKHPVTDKSSQTWCYLRSGADSTTGGDIGAMQCSGNIGCADSDAAEGCLKKDDDESMGGCTTS</sequence>
<dbReference type="Proteomes" id="UP001141434">
    <property type="component" value="Unassembled WGS sequence"/>
</dbReference>